<dbReference type="Pfam" id="PF13442">
    <property type="entry name" value="Cytochrome_CBB3"/>
    <property type="match status" value="1"/>
</dbReference>
<evidence type="ECO:0000313" key="8">
    <source>
        <dbReference type="Proteomes" id="UP000727456"/>
    </source>
</evidence>
<evidence type="ECO:0000313" key="7">
    <source>
        <dbReference type="EMBL" id="NIJ06773.1"/>
    </source>
</evidence>
<dbReference type="Gene3D" id="1.10.760.10">
    <property type="entry name" value="Cytochrome c-like domain"/>
    <property type="match status" value="1"/>
</dbReference>
<keyword evidence="3 4" id="KW-0408">Iron</keyword>
<accession>A0ABX0TMN3</accession>
<feature type="domain" description="Cytochrome c" evidence="6">
    <location>
        <begin position="42"/>
        <end position="121"/>
    </location>
</feature>
<keyword evidence="8" id="KW-1185">Reference proteome</keyword>
<proteinExistence type="predicted"/>
<keyword evidence="1 4" id="KW-0349">Heme</keyword>
<evidence type="ECO:0000256" key="4">
    <source>
        <dbReference type="PROSITE-ProRule" id="PRU00433"/>
    </source>
</evidence>
<dbReference type="InterPro" id="IPR036909">
    <property type="entry name" value="Cyt_c-like_dom_sf"/>
</dbReference>
<keyword evidence="5" id="KW-0732">Signal</keyword>
<name>A0ABX0TMN3_9SPHN</name>
<sequence>MRKTLILSLALLAAAPVIAQQASKTNAPVMGGDSTGSATHSTLPADGEGLYRGVCQSCHMPDGKGGTGAGTIPALAGNPRLTSSAYVILMVGQGRGGMPGFADLMTPAQIGEVARYVCTHFGNRCQGDASPETVKRVLASISHRPA</sequence>
<dbReference type="EMBL" id="JAAOZC010000001">
    <property type="protein sequence ID" value="NIJ06773.1"/>
    <property type="molecule type" value="Genomic_DNA"/>
</dbReference>
<comment type="caution">
    <text evidence="7">The sequence shown here is derived from an EMBL/GenBank/DDBJ whole genome shotgun (WGS) entry which is preliminary data.</text>
</comment>
<feature type="chain" id="PRO_5047072016" evidence="5">
    <location>
        <begin position="20"/>
        <end position="146"/>
    </location>
</feature>
<evidence type="ECO:0000256" key="2">
    <source>
        <dbReference type="ARBA" id="ARBA00022723"/>
    </source>
</evidence>
<keyword evidence="2 4" id="KW-0479">Metal-binding</keyword>
<dbReference type="InterPro" id="IPR009056">
    <property type="entry name" value="Cyt_c-like_dom"/>
</dbReference>
<dbReference type="PANTHER" id="PTHR35008">
    <property type="entry name" value="BLL4482 PROTEIN-RELATED"/>
    <property type="match status" value="1"/>
</dbReference>
<protein>
    <submittedName>
        <fullName evidence="7">Mono/diheme cytochrome c family protein</fullName>
    </submittedName>
</protein>
<evidence type="ECO:0000256" key="1">
    <source>
        <dbReference type="ARBA" id="ARBA00022617"/>
    </source>
</evidence>
<gene>
    <name evidence="7" type="ORF">FHS31_000355</name>
</gene>
<dbReference type="SUPFAM" id="SSF46626">
    <property type="entry name" value="Cytochrome c"/>
    <property type="match status" value="1"/>
</dbReference>
<reference evidence="7 8" key="1">
    <citation type="submission" date="2020-03" db="EMBL/GenBank/DDBJ databases">
        <title>Genomic Encyclopedia of Type Strains, Phase III (KMG-III): the genomes of soil and plant-associated and newly described type strains.</title>
        <authorList>
            <person name="Whitman W."/>
        </authorList>
    </citation>
    <scope>NUCLEOTIDE SEQUENCE [LARGE SCALE GENOMIC DNA]</scope>
    <source>
        <strain evidence="7 8">CECT 8804</strain>
    </source>
</reference>
<dbReference type="PROSITE" id="PS51007">
    <property type="entry name" value="CYTC"/>
    <property type="match status" value="1"/>
</dbReference>
<dbReference type="PANTHER" id="PTHR35008:SF9">
    <property type="entry name" value="CYTOCHROME C DOMAIN-CONTAINING PROTEIN"/>
    <property type="match status" value="1"/>
</dbReference>
<evidence type="ECO:0000259" key="6">
    <source>
        <dbReference type="PROSITE" id="PS51007"/>
    </source>
</evidence>
<dbReference type="Proteomes" id="UP000727456">
    <property type="component" value="Unassembled WGS sequence"/>
</dbReference>
<evidence type="ECO:0000256" key="3">
    <source>
        <dbReference type="ARBA" id="ARBA00023004"/>
    </source>
</evidence>
<dbReference type="RefSeq" id="WP_167071421.1">
    <property type="nucleotide sequence ID" value="NZ_JAAOZC010000001.1"/>
</dbReference>
<evidence type="ECO:0000256" key="5">
    <source>
        <dbReference type="SAM" id="SignalP"/>
    </source>
</evidence>
<dbReference type="InterPro" id="IPR051459">
    <property type="entry name" value="Cytochrome_c-type_DH"/>
</dbReference>
<feature type="signal peptide" evidence="5">
    <location>
        <begin position="1"/>
        <end position="19"/>
    </location>
</feature>
<organism evidence="7 8">
    <name type="scientific">Sphingomonas vulcanisoli</name>
    <dbReference type="NCBI Taxonomy" id="1658060"/>
    <lineage>
        <taxon>Bacteria</taxon>
        <taxon>Pseudomonadati</taxon>
        <taxon>Pseudomonadota</taxon>
        <taxon>Alphaproteobacteria</taxon>
        <taxon>Sphingomonadales</taxon>
        <taxon>Sphingomonadaceae</taxon>
        <taxon>Sphingomonas</taxon>
    </lineage>
</organism>